<keyword evidence="3" id="KW-1185">Reference proteome</keyword>
<protein>
    <submittedName>
        <fullName evidence="2">Alpha/beta fold hydrolase</fullName>
    </submittedName>
</protein>
<dbReference type="InterPro" id="IPR052920">
    <property type="entry name" value="DNA-binding_regulatory"/>
</dbReference>
<dbReference type="RefSeq" id="WP_166989971.1">
    <property type="nucleotide sequence ID" value="NZ_CP061169.1"/>
</dbReference>
<keyword evidence="2" id="KW-0378">Hydrolase</keyword>
<proteinExistence type="predicted"/>
<feature type="domain" description="AB hydrolase-1" evidence="1">
    <location>
        <begin position="165"/>
        <end position="373"/>
    </location>
</feature>
<accession>A0ABX6YMF1</accession>
<dbReference type="SUPFAM" id="SSF53474">
    <property type="entry name" value="alpha/beta-Hydrolases"/>
    <property type="match status" value="1"/>
</dbReference>
<evidence type="ECO:0000313" key="3">
    <source>
        <dbReference type="Proteomes" id="UP000662814"/>
    </source>
</evidence>
<dbReference type="PANTHER" id="PTHR43358:SF4">
    <property type="entry name" value="ALPHA_BETA HYDROLASE FOLD-1 DOMAIN-CONTAINING PROTEIN"/>
    <property type="match status" value="1"/>
</dbReference>
<sequence>MKPQCHADHGSRRWLPLLLAALGVTLVGAFFGITAEVARTVVRTGSTRSHNTRVTHVDTVANTVTITSTPDTRLPGRYGLWVNRSRDFLRLGEIIAETPHTVTRRVLSDLPGHVQRGGASFTGWFYRDASELGLPFVDWTIRTDDGTAPAWYFPSASEKTKGCAVLVHGRGVQRNEVLRAVPVFHNAGYDALAISYRNDGDASASADKRYGLGMTEWKDVHAALSEALTAGHTKFVLMGWSMGGAICLQTAARSAHAPRITGLVLESPVVDWRSVLRYQARASRIPALVRNAAMWLIGHRLSRIVTGQHQPIDLDSLDRVAHAADLTHPVLIVHSDDDGFVPSDASHALAEARPDLVTLETFAVARHTKLWNFDSERWNRVIARWLAEHTHSSISRKGSTSREPDV</sequence>
<dbReference type="InterPro" id="IPR000073">
    <property type="entry name" value="AB_hydrolase_1"/>
</dbReference>
<name>A0ABX6YMF1_9MICO</name>
<gene>
    <name evidence="2" type="ORF">HCR76_08475</name>
</gene>
<reference evidence="2 3" key="1">
    <citation type="submission" date="2020-12" db="EMBL/GenBank/DDBJ databases">
        <title>Microbacterium sp. HY060.</title>
        <authorList>
            <person name="Zhou J."/>
        </authorList>
    </citation>
    <scope>NUCLEOTIDE SEQUENCE [LARGE SCALE GENOMIC DNA]</scope>
    <source>
        <strain evidence="2 3">HY60</strain>
    </source>
</reference>
<dbReference type="EMBL" id="CP061169">
    <property type="protein sequence ID" value="QPZ40028.1"/>
    <property type="molecule type" value="Genomic_DNA"/>
</dbReference>
<dbReference type="PANTHER" id="PTHR43358">
    <property type="entry name" value="ALPHA/BETA-HYDROLASE"/>
    <property type="match status" value="1"/>
</dbReference>
<evidence type="ECO:0000313" key="2">
    <source>
        <dbReference type="EMBL" id="QPZ40028.1"/>
    </source>
</evidence>
<evidence type="ECO:0000259" key="1">
    <source>
        <dbReference type="Pfam" id="PF12697"/>
    </source>
</evidence>
<dbReference type="Pfam" id="PF12697">
    <property type="entry name" value="Abhydrolase_6"/>
    <property type="match status" value="1"/>
</dbReference>
<dbReference type="GO" id="GO:0016787">
    <property type="term" value="F:hydrolase activity"/>
    <property type="evidence" value="ECO:0007669"/>
    <property type="project" value="UniProtKB-KW"/>
</dbReference>
<organism evidence="2 3">
    <name type="scientific">Paramicrobacterium chengjingii</name>
    <dbReference type="NCBI Taxonomy" id="2769067"/>
    <lineage>
        <taxon>Bacteria</taxon>
        <taxon>Bacillati</taxon>
        <taxon>Actinomycetota</taxon>
        <taxon>Actinomycetes</taxon>
        <taxon>Micrococcales</taxon>
        <taxon>Microbacteriaceae</taxon>
        <taxon>Paramicrobacterium</taxon>
    </lineage>
</organism>
<dbReference type="Proteomes" id="UP000662814">
    <property type="component" value="Chromosome"/>
</dbReference>
<dbReference type="Gene3D" id="3.40.50.1820">
    <property type="entry name" value="alpha/beta hydrolase"/>
    <property type="match status" value="1"/>
</dbReference>
<dbReference type="InterPro" id="IPR029058">
    <property type="entry name" value="AB_hydrolase_fold"/>
</dbReference>